<feature type="compositionally biased region" description="Basic and acidic residues" evidence="1">
    <location>
        <begin position="49"/>
        <end position="95"/>
    </location>
</feature>
<evidence type="ECO:0000313" key="3">
    <source>
        <dbReference type="EMBL" id="MFD2164436.1"/>
    </source>
</evidence>
<evidence type="ECO:0000256" key="1">
    <source>
        <dbReference type="SAM" id="MobiDB-lite"/>
    </source>
</evidence>
<dbReference type="Proteomes" id="UP001597387">
    <property type="component" value="Unassembled WGS sequence"/>
</dbReference>
<dbReference type="EMBL" id="JBHUHZ010000004">
    <property type="protein sequence ID" value="MFD2164436.1"/>
    <property type="molecule type" value="Genomic_DNA"/>
</dbReference>
<keyword evidence="2" id="KW-0732">Signal</keyword>
<feature type="chain" id="PRO_5045458456" evidence="2">
    <location>
        <begin position="26"/>
        <end position="128"/>
    </location>
</feature>
<name>A0ABW4ZRG6_9SPHI</name>
<sequence length="128" mass="13756">MRTGNWLRVLGVSILLGSLPVIASANEFAAAGINKISGAMLVDSLPKAKKQDDKDSKKSSDKNKDSKKGADADKGKDPKVVDIDPKKPNIKEVPKARPKLRPGTVTDRIKVKRPPVRVKPGKGLRVGL</sequence>
<accession>A0ABW4ZRG6</accession>
<evidence type="ECO:0000313" key="4">
    <source>
        <dbReference type="Proteomes" id="UP001597387"/>
    </source>
</evidence>
<keyword evidence="4" id="KW-1185">Reference proteome</keyword>
<protein>
    <submittedName>
        <fullName evidence="3">Uncharacterized protein</fullName>
    </submittedName>
</protein>
<comment type="caution">
    <text evidence="3">The sequence shown here is derived from an EMBL/GenBank/DDBJ whole genome shotgun (WGS) entry which is preliminary data.</text>
</comment>
<proteinExistence type="predicted"/>
<reference evidence="4" key="1">
    <citation type="journal article" date="2019" name="Int. J. Syst. Evol. Microbiol.">
        <title>The Global Catalogue of Microorganisms (GCM) 10K type strain sequencing project: providing services to taxonomists for standard genome sequencing and annotation.</title>
        <authorList>
            <consortium name="The Broad Institute Genomics Platform"/>
            <consortium name="The Broad Institute Genome Sequencing Center for Infectious Disease"/>
            <person name="Wu L."/>
            <person name="Ma J."/>
        </authorList>
    </citation>
    <scope>NUCLEOTIDE SEQUENCE [LARGE SCALE GENOMIC DNA]</scope>
    <source>
        <strain evidence="4">KCTC 42217</strain>
    </source>
</reference>
<organism evidence="3 4">
    <name type="scientific">Paradesertivirga mongoliensis</name>
    <dbReference type="NCBI Taxonomy" id="2100740"/>
    <lineage>
        <taxon>Bacteria</taxon>
        <taxon>Pseudomonadati</taxon>
        <taxon>Bacteroidota</taxon>
        <taxon>Sphingobacteriia</taxon>
        <taxon>Sphingobacteriales</taxon>
        <taxon>Sphingobacteriaceae</taxon>
        <taxon>Paradesertivirga</taxon>
    </lineage>
</organism>
<gene>
    <name evidence="3" type="ORF">ACFSJU_18670</name>
</gene>
<evidence type="ECO:0000256" key="2">
    <source>
        <dbReference type="SAM" id="SignalP"/>
    </source>
</evidence>
<feature type="signal peptide" evidence="2">
    <location>
        <begin position="1"/>
        <end position="25"/>
    </location>
</feature>
<feature type="compositionally biased region" description="Basic residues" evidence="1">
    <location>
        <begin position="110"/>
        <end position="122"/>
    </location>
</feature>
<feature type="region of interest" description="Disordered" evidence="1">
    <location>
        <begin position="45"/>
        <end position="128"/>
    </location>
</feature>
<dbReference type="RefSeq" id="WP_255901847.1">
    <property type="nucleotide sequence ID" value="NZ_JAFMZO010000002.1"/>
</dbReference>